<keyword evidence="1" id="KW-0732">Signal</keyword>
<evidence type="ECO:0000313" key="2">
    <source>
        <dbReference type="EMBL" id="SCW61186.1"/>
    </source>
</evidence>
<proteinExistence type="predicted"/>
<organism evidence="2 3">
    <name type="scientific">Asticcacaulis taihuensis</name>
    <dbReference type="NCBI Taxonomy" id="260084"/>
    <lineage>
        <taxon>Bacteria</taxon>
        <taxon>Pseudomonadati</taxon>
        <taxon>Pseudomonadota</taxon>
        <taxon>Alphaproteobacteria</taxon>
        <taxon>Caulobacterales</taxon>
        <taxon>Caulobacteraceae</taxon>
        <taxon>Asticcacaulis</taxon>
    </lineage>
</organism>
<dbReference type="Proteomes" id="UP000199150">
    <property type="component" value="Unassembled WGS sequence"/>
</dbReference>
<protein>
    <recommendedName>
        <fullName evidence="4">CVNH domain-containing protein</fullName>
    </recommendedName>
</protein>
<dbReference type="OrthoDB" id="7172966at2"/>
<dbReference type="PROSITE" id="PS51257">
    <property type="entry name" value="PROKAR_LIPOPROTEIN"/>
    <property type="match status" value="1"/>
</dbReference>
<evidence type="ECO:0000256" key="1">
    <source>
        <dbReference type="SAM" id="SignalP"/>
    </source>
</evidence>
<dbReference type="EMBL" id="FMTS01000003">
    <property type="protein sequence ID" value="SCW61186.1"/>
    <property type="molecule type" value="Genomic_DNA"/>
</dbReference>
<feature type="signal peptide" evidence="1">
    <location>
        <begin position="1"/>
        <end position="25"/>
    </location>
</feature>
<evidence type="ECO:0000313" key="3">
    <source>
        <dbReference type="Proteomes" id="UP000199150"/>
    </source>
</evidence>
<dbReference type="RefSeq" id="WP_090648267.1">
    <property type="nucleotide sequence ID" value="NZ_CBCRYE010000001.1"/>
</dbReference>
<name>A0A1G4RWP5_9CAUL</name>
<evidence type="ECO:0008006" key="4">
    <source>
        <dbReference type="Google" id="ProtNLM"/>
    </source>
</evidence>
<dbReference type="AlphaFoldDB" id="A0A1G4RWP5"/>
<keyword evidence="3" id="KW-1185">Reference proteome</keyword>
<sequence>MRKALKNLFTLLVGAGMLAFAGAAAACTTGCAPPAPPTVPHNPRPPHTPCTSCGGGGNVNVNVNVKVGAGASAGASAGATTYYGGGYSNWSQTPGYPQAAGTLNVVSGNCCGAMESYSEQQTFTKQTIIQASCIDDTGVPHPASQVFSGRDIAGSYRGEVYRCIAGTHMQWTYSDYDGSHINFDGGKNATCAKNEALWFENGTLTCKAQIPQRQCNERSLLRRFGVGIKILTLTRTETITKQRQMACNSCNATNTAVMSFDGGVGGFVQ</sequence>
<gene>
    <name evidence="2" type="ORF">SAMN02927928_2205</name>
</gene>
<reference evidence="3" key="1">
    <citation type="submission" date="2016-10" db="EMBL/GenBank/DDBJ databases">
        <authorList>
            <person name="Varghese N."/>
            <person name="Submissions S."/>
        </authorList>
    </citation>
    <scope>NUCLEOTIDE SEQUENCE [LARGE SCALE GENOMIC DNA]</scope>
    <source>
        <strain evidence="3">CGMCC 1.3431</strain>
    </source>
</reference>
<accession>A0A1G4RWP5</accession>
<dbReference type="STRING" id="260084.SAMN02927928_2205"/>
<feature type="chain" id="PRO_5011752005" description="CVNH domain-containing protein" evidence="1">
    <location>
        <begin position="26"/>
        <end position="269"/>
    </location>
</feature>